<name>A0ABN9SGX5_9DINO</name>
<dbReference type="Proteomes" id="UP001189429">
    <property type="component" value="Unassembled WGS sequence"/>
</dbReference>
<evidence type="ECO:0000256" key="1">
    <source>
        <dbReference type="SAM" id="Coils"/>
    </source>
</evidence>
<dbReference type="EMBL" id="CAUYUJ010010812">
    <property type="protein sequence ID" value="CAK0830309.1"/>
    <property type="molecule type" value="Genomic_DNA"/>
</dbReference>
<feature type="region of interest" description="Disordered" evidence="2">
    <location>
        <begin position="403"/>
        <end position="441"/>
    </location>
</feature>
<sequence length="462" mass="48097">MAVVGCVAAHEAAAQSETAAGGASFWPARRARRAAARQAACGRLAAAYLRVEALEKEVRGLEAQVAAMRERHAEAAEQAFDLAGRQGDPSAAEPNAVLCNEIVACVAVAVPVVEEMLAAGQVAGCGEASASAGAAEAVAGAARVAKPAGAPRAKGLERARRNAGLHCPPRRGASIARMPLQALNRLQRPGGAVACAGARRPGSRGVSASGLRRRQPAARPAIEAAPADWMVAARRGRSLPVGARFEQAQQVRPAEGVVEKPLAGGPRWWTVAAEQAGLAATTPAAIVVESGMDRPPTLTRRLLNCPLSVLGRAPRPSFSRLAPARFGPEVAFTTPRFTKGGFVHPRSKTPRPTAARRRTLASAGRGRATGRARWRRSSWRASTLTGLSAAAATTRGTRGARFWARRPRRTPSGATASRRASYRRVAGNRAASTWPSTTAAASAGGRAAGSWCCKVMWRSAST</sequence>
<feature type="compositionally biased region" description="Basic residues" evidence="2">
    <location>
        <begin position="345"/>
        <end position="359"/>
    </location>
</feature>
<gene>
    <name evidence="3" type="ORF">PCOR1329_LOCUS28987</name>
</gene>
<accession>A0ABN9SGX5</accession>
<evidence type="ECO:0000313" key="4">
    <source>
        <dbReference type="Proteomes" id="UP001189429"/>
    </source>
</evidence>
<reference evidence="3" key="1">
    <citation type="submission" date="2023-10" db="EMBL/GenBank/DDBJ databases">
        <authorList>
            <person name="Chen Y."/>
            <person name="Shah S."/>
            <person name="Dougan E. K."/>
            <person name="Thang M."/>
            <person name="Chan C."/>
        </authorList>
    </citation>
    <scope>NUCLEOTIDE SEQUENCE [LARGE SCALE GENOMIC DNA]</scope>
</reference>
<comment type="caution">
    <text evidence="3">The sequence shown here is derived from an EMBL/GenBank/DDBJ whole genome shotgun (WGS) entry which is preliminary data.</text>
</comment>
<evidence type="ECO:0000256" key="2">
    <source>
        <dbReference type="SAM" id="MobiDB-lite"/>
    </source>
</evidence>
<keyword evidence="4" id="KW-1185">Reference proteome</keyword>
<evidence type="ECO:0000313" key="3">
    <source>
        <dbReference type="EMBL" id="CAK0830309.1"/>
    </source>
</evidence>
<proteinExistence type="predicted"/>
<protein>
    <submittedName>
        <fullName evidence="3">Uncharacterized protein</fullName>
    </submittedName>
</protein>
<feature type="region of interest" description="Disordered" evidence="2">
    <location>
        <begin position="337"/>
        <end position="376"/>
    </location>
</feature>
<organism evidence="3 4">
    <name type="scientific">Prorocentrum cordatum</name>
    <dbReference type="NCBI Taxonomy" id="2364126"/>
    <lineage>
        <taxon>Eukaryota</taxon>
        <taxon>Sar</taxon>
        <taxon>Alveolata</taxon>
        <taxon>Dinophyceae</taxon>
        <taxon>Prorocentrales</taxon>
        <taxon>Prorocentraceae</taxon>
        <taxon>Prorocentrum</taxon>
    </lineage>
</organism>
<feature type="coiled-coil region" evidence="1">
    <location>
        <begin position="44"/>
        <end position="78"/>
    </location>
</feature>
<keyword evidence="1" id="KW-0175">Coiled coil</keyword>
<feature type="compositionally biased region" description="Low complexity" evidence="2">
    <location>
        <begin position="429"/>
        <end position="441"/>
    </location>
</feature>